<sequence>MAVISTASGYYAIVGLLTFLTYRYIFYPVFLSSLARIPNAHWSAPLSSLWILNTRFSRRENRTLAEAHRLLGPIVRVGPDELSISDLGSLRTVYQGGFEKPAWYSVFDNYGVPCMFSTRQATEHSIRKRFISHVYSKSFIHSSPATTAQAHAILSERLLPSIEESLAESQRPHGIDVYSVFMGATMDFITGFVYGLKYGTDFLADKAYREHMLEMYKARGEYAIYDQELPRLTKFCRRLGIPLCPWSADSANRELCDWIKRLCDNMMPFIANPEAAATNPRDEPVVWKAVVGGLRKEEAANGKESLLYSTALTNFELSVASELLDHVLAGQETAGLALTYLSWRLSQSLDLQVNLRAELLSLSPNLRVGPDGRLNNMPDPKQLDSLPLLHAVLTETLRLHAPIPGPQPRETPASGCHLGDYFVPGGVRVAALAHTLHREEIAFPDPETWDHTRWLPTVSTEEERKLRNRYFWAFGSGGRMCVGSNFAWHEMKLIVAAIYSNYTSHIVDDTGVKNQADGYTNQPDKERLYIRFERAR</sequence>
<dbReference type="CDD" id="cd11059">
    <property type="entry name" value="CYP_fungal"/>
    <property type="match status" value="1"/>
</dbReference>
<evidence type="ECO:0000313" key="10">
    <source>
        <dbReference type="Proteomes" id="UP001302126"/>
    </source>
</evidence>
<gene>
    <name evidence="9" type="ORF">QBC35DRAFT_146327</name>
</gene>
<dbReference type="GO" id="GO:0016705">
    <property type="term" value="F:oxidoreductase activity, acting on paired donors, with incorporation or reduction of molecular oxygen"/>
    <property type="evidence" value="ECO:0007669"/>
    <property type="project" value="InterPro"/>
</dbReference>
<dbReference type="InterPro" id="IPR050121">
    <property type="entry name" value="Cytochrome_P450_monoxygenase"/>
</dbReference>
<accession>A0AAN6WVX8</accession>
<dbReference type="InterPro" id="IPR036396">
    <property type="entry name" value="Cyt_P450_sf"/>
</dbReference>
<dbReference type="GO" id="GO:0005506">
    <property type="term" value="F:iron ion binding"/>
    <property type="evidence" value="ECO:0007669"/>
    <property type="project" value="InterPro"/>
</dbReference>
<dbReference type="Proteomes" id="UP001302126">
    <property type="component" value="Unassembled WGS sequence"/>
</dbReference>
<keyword evidence="3 7" id="KW-0349">Heme</keyword>
<reference evidence="9" key="2">
    <citation type="submission" date="2023-05" db="EMBL/GenBank/DDBJ databases">
        <authorList>
            <consortium name="Lawrence Berkeley National Laboratory"/>
            <person name="Steindorff A."/>
            <person name="Hensen N."/>
            <person name="Bonometti L."/>
            <person name="Westerberg I."/>
            <person name="Brannstrom I.O."/>
            <person name="Guillou S."/>
            <person name="Cros-Aarteil S."/>
            <person name="Calhoun S."/>
            <person name="Haridas S."/>
            <person name="Kuo A."/>
            <person name="Mondo S."/>
            <person name="Pangilinan J."/>
            <person name="Riley R."/>
            <person name="Labutti K."/>
            <person name="Andreopoulos B."/>
            <person name="Lipzen A."/>
            <person name="Chen C."/>
            <person name="Yanf M."/>
            <person name="Daum C."/>
            <person name="Ng V."/>
            <person name="Clum A."/>
            <person name="Ohm R."/>
            <person name="Martin F."/>
            <person name="Silar P."/>
            <person name="Natvig D."/>
            <person name="Lalanne C."/>
            <person name="Gautier V."/>
            <person name="Ament-Velasquez S.L."/>
            <person name="Kruys A."/>
            <person name="Hutchinson M.I."/>
            <person name="Powell A.J."/>
            <person name="Barry K."/>
            <person name="Miller A.N."/>
            <person name="Grigoriev I.V."/>
            <person name="Debuchy R."/>
            <person name="Gladieux P."/>
            <person name="Thoren M.H."/>
            <person name="Johannesson H."/>
        </authorList>
    </citation>
    <scope>NUCLEOTIDE SEQUENCE</scope>
    <source>
        <strain evidence="9">PSN309</strain>
    </source>
</reference>
<protein>
    <submittedName>
        <fullName evidence="9">Cytochrome P450 E-class, group IV</fullName>
    </submittedName>
</protein>
<comment type="cofactor">
    <cofactor evidence="1 7">
        <name>heme</name>
        <dbReference type="ChEBI" id="CHEBI:30413"/>
    </cofactor>
</comment>
<evidence type="ECO:0000256" key="6">
    <source>
        <dbReference type="ARBA" id="ARBA00023033"/>
    </source>
</evidence>
<keyword evidence="5 7" id="KW-0408">Iron</keyword>
<dbReference type="InterPro" id="IPR017972">
    <property type="entry name" value="Cyt_P450_CS"/>
</dbReference>
<proteinExistence type="inferred from homology"/>
<keyword evidence="4 7" id="KW-0479">Metal-binding</keyword>
<evidence type="ECO:0000256" key="2">
    <source>
        <dbReference type="ARBA" id="ARBA00010617"/>
    </source>
</evidence>
<evidence type="ECO:0000256" key="7">
    <source>
        <dbReference type="PIRSR" id="PIRSR602403-1"/>
    </source>
</evidence>
<evidence type="ECO:0000256" key="3">
    <source>
        <dbReference type="ARBA" id="ARBA00022617"/>
    </source>
</evidence>
<keyword evidence="8" id="KW-0560">Oxidoreductase</keyword>
<evidence type="ECO:0000256" key="8">
    <source>
        <dbReference type="RuleBase" id="RU000461"/>
    </source>
</evidence>
<keyword evidence="6 8" id="KW-0503">Monooxygenase</keyword>
<dbReference type="Pfam" id="PF00067">
    <property type="entry name" value="p450"/>
    <property type="match status" value="1"/>
</dbReference>
<dbReference type="AlphaFoldDB" id="A0AAN6WVX8"/>
<dbReference type="Gene3D" id="1.10.630.10">
    <property type="entry name" value="Cytochrome P450"/>
    <property type="match status" value="1"/>
</dbReference>
<dbReference type="PRINTS" id="PR00385">
    <property type="entry name" value="P450"/>
</dbReference>
<dbReference type="PROSITE" id="PS00086">
    <property type="entry name" value="CYTOCHROME_P450"/>
    <property type="match status" value="1"/>
</dbReference>
<comment type="similarity">
    <text evidence="2 8">Belongs to the cytochrome P450 family.</text>
</comment>
<evidence type="ECO:0000256" key="5">
    <source>
        <dbReference type="ARBA" id="ARBA00023004"/>
    </source>
</evidence>
<keyword evidence="10" id="KW-1185">Reference proteome</keyword>
<dbReference type="PRINTS" id="PR00465">
    <property type="entry name" value="EP450IV"/>
</dbReference>
<dbReference type="GO" id="GO:0020037">
    <property type="term" value="F:heme binding"/>
    <property type="evidence" value="ECO:0007669"/>
    <property type="project" value="InterPro"/>
</dbReference>
<name>A0AAN6WVX8_9PEZI</name>
<dbReference type="EMBL" id="MU864376">
    <property type="protein sequence ID" value="KAK4189393.1"/>
    <property type="molecule type" value="Genomic_DNA"/>
</dbReference>
<dbReference type="GO" id="GO:0004497">
    <property type="term" value="F:monooxygenase activity"/>
    <property type="evidence" value="ECO:0007669"/>
    <property type="project" value="UniProtKB-KW"/>
</dbReference>
<organism evidence="9 10">
    <name type="scientific">Podospora australis</name>
    <dbReference type="NCBI Taxonomy" id="1536484"/>
    <lineage>
        <taxon>Eukaryota</taxon>
        <taxon>Fungi</taxon>
        <taxon>Dikarya</taxon>
        <taxon>Ascomycota</taxon>
        <taxon>Pezizomycotina</taxon>
        <taxon>Sordariomycetes</taxon>
        <taxon>Sordariomycetidae</taxon>
        <taxon>Sordariales</taxon>
        <taxon>Podosporaceae</taxon>
        <taxon>Podospora</taxon>
    </lineage>
</organism>
<reference evidence="9" key="1">
    <citation type="journal article" date="2023" name="Mol. Phylogenet. Evol.">
        <title>Genome-scale phylogeny and comparative genomics of the fungal order Sordariales.</title>
        <authorList>
            <person name="Hensen N."/>
            <person name="Bonometti L."/>
            <person name="Westerberg I."/>
            <person name="Brannstrom I.O."/>
            <person name="Guillou S."/>
            <person name="Cros-Aarteil S."/>
            <person name="Calhoun S."/>
            <person name="Haridas S."/>
            <person name="Kuo A."/>
            <person name="Mondo S."/>
            <person name="Pangilinan J."/>
            <person name="Riley R."/>
            <person name="LaButti K."/>
            <person name="Andreopoulos B."/>
            <person name="Lipzen A."/>
            <person name="Chen C."/>
            <person name="Yan M."/>
            <person name="Daum C."/>
            <person name="Ng V."/>
            <person name="Clum A."/>
            <person name="Steindorff A."/>
            <person name="Ohm R.A."/>
            <person name="Martin F."/>
            <person name="Silar P."/>
            <person name="Natvig D.O."/>
            <person name="Lalanne C."/>
            <person name="Gautier V."/>
            <person name="Ament-Velasquez S.L."/>
            <person name="Kruys A."/>
            <person name="Hutchinson M.I."/>
            <person name="Powell A.J."/>
            <person name="Barry K."/>
            <person name="Miller A.N."/>
            <person name="Grigoriev I.V."/>
            <person name="Debuchy R."/>
            <person name="Gladieux P."/>
            <person name="Hiltunen Thoren M."/>
            <person name="Johannesson H."/>
        </authorList>
    </citation>
    <scope>NUCLEOTIDE SEQUENCE</scope>
    <source>
        <strain evidence="9">PSN309</strain>
    </source>
</reference>
<comment type="caution">
    <text evidence="9">The sequence shown here is derived from an EMBL/GenBank/DDBJ whole genome shotgun (WGS) entry which is preliminary data.</text>
</comment>
<dbReference type="SUPFAM" id="SSF48264">
    <property type="entry name" value="Cytochrome P450"/>
    <property type="match status" value="1"/>
</dbReference>
<evidence type="ECO:0000313" key="9">
    <source>
        <dbReference type="EMBL" id="KAK4189393.1"/>
    </source>
</evidence>
<feature type="binding site" description="axial binding residue" evidence="7">
    <location>
        <position position="481"/>
    </location>
    <ligand>
        <name>heme</name>
        <dbReference type="ChEBI" id="CHEBI:30413"/>
    </ligand>
    <ligandPart>
        <name>Fe</name>
        <dbReference type="ChEBI" id="CHEBI:18248"/>
    </ligandPart>
</feature>
<evidence type="ECO:0000256" key="1">
    <source>
        <dbReference type="ARBA" id="ARBA00001971"/>
    </source>
</evidence>
<dbReference type="PANTHER" id="PTHR24305:SF166">
    <property type="entry name" value="CYTOCHROME P450 12A4, MITOCHONDRIAL-RELATED"/>
    <property type="match status" value="1"/>
</dbReference>
<dbReference type="InterPro" id="IPR001128">
    <property type="entry name" value="Cyt_P450"/>
</dbReference>
<dbReference type="PANTHER" id="PTHR24305">
    <property type="entry name" value="CYTOCHROME P450"/>
    <property type="match status" value="1"/>
</dbReference>
<dbReference type="InterPro" id="IPR002403">
    <property type="entry name" value="Cyt_P450_E_grp-IV"/>
</dbReference>
<evidence type="ECO:0000256" key="4">
    <source>
        <dbReference type="ARBA" id="ARBA00022723"/>
    </source>
</evidence>